<gene>
    <name evidence="2" type="ORF">GIW81_07290</name>
</gene>
<feature type="chain" id="PRO_5026100503" evidence="1">
    <location>
        <begin position="26"/>
        <end position="131"/>
    </location>
</feature>
<evidence type="ECO:0000256" key="1">
    <source>
        <dbReference type="SAM" id="SignalP"/>
    </source>
</evidence>
<keyword evidence="3" id="KW-1185">Reference proteome</keyword>
<name>A0A6I3KJM5_9HYPH</name>
<evidence type="ECO:0000313" key="2">
    <source>
        <dbReference type="EMBL" id="MTD94140.1"/>
    </source>
</evidence>
<dbReference type="RefSeq" id="WP_154738605.1">
    <property type="nucleotide sequence ID" value="NZ_WMBQ01000001.1"/>
</dbReference>
<proteinExistence type="predicted"/>
<evidence type="ECO:0000313" key="3">
    <source>
        <dbReference type="Proteomes" id="UP000440694"/>
    </source>
</evidence>
<feature type="signal peptide" evidence="1">
    <location>
        <begin position="1"/>
        <end position="25"/>
    </location>
</feature>
<protein>
    <submittedName>
        <fullName evidence="2">Uncharacterized protein</fullName>
    </submittedName>
</protein>
<dbReference type="AlphaFoldDB" id="A0A6I3KJM5"/>
<dbReference type="Proteomes" id="UP000440694">
    <property type="component" value="Unassembled WGS sequence"/>
</dbReference>
<organism evidence="2 3">
    <name type="scientific">Hyphomicrobium album</name>
    <dbReference type="NCBI Taxonomy" id="2665159"/>
    <lineage>
        <taxon>Bacteria</taxon>
        <taxon>Pseudomonadati</taxon>
        <taxon>Pseudomonadota</taxon>
        <taxon>Alphaproteobacteria</taxon>
        <taxon>Hyphomicrobiales</taxon>
        <taxon>Hyphomicrobiaceae</taxon>
        <taxon>Hyphomicrobium</taxon>
    </lineage>
</organism>
<sequence length="131" mass="14073">MSPVRLLCALLLAAVVLLDPGMALAGGLVDELKIGVLWHDVPGLWSGFQAEPGCADIDIEALLSPSVAFLGGTIRPALGPRVHLDHRRDERHLRRCALAVQNAVGSFPTAFKLLARRLRRASPRALVRADA</sequence>
<comment type="caution">
    <text evidence="2">The sequence shown here is derived from an EMBL/GenBank/DDBJ whole genome shotgun (WGS) entry which is preliminary data.</text>
</comment>
<accession>A0A6I3KJM5</accession>
<keyword evidence="1" id="KW-0732">Signal</keyword>
<reference evidence="2 3" key="1">
    <citation type="submission" date="2019-11" db="EMBL/GenBank/DDBJ databases">
        <title>Identification of a novel strain.</title>
        <authorList>
            <person name="Xu Q."/>
            <person name="Wang G."/>
        </authorList>
    </citation>
    <scope>NUCLEOTIDE SEQUENCE [LARGE SCALE GENOMIC DNA]</scope>
    <source>
        <strain evidence="3">xq</strain>
    </source>
</reference>
<dbReference type="EMBL" id="WMBQ01000001">
    <property type="protein sequence ID" value="MTD94140.1"/>
    <property type="molecule type" value="Genomic_DNA"/>
</dbReference>